<feature type="transmembrane region" description="Helical" evidence="1">
    <location>
        <begin position="52"/>
        <end position="72"/>
    </location>
</feature>
<dbReference type="AlphaFoldDB" id="A0A1N6JWR9"/>
<dbReference type="Proteomes" id="UP000184693">
    <property type="component" value="Unassembled WGS sequence"/>
</dbReference>
<keyword evidence="1" id="KW-0812">Transmembrane</keyword>
<evidence type="ECO:0000313" key="2">
    <source>
        <dbReference type="EMBL" id="SIO48784.1"/>
    </source>
</evidence>
<proteinExistence type="predicted"/>
<protein>
    <submittedName>
        <fullName evidence="2">Uncharacterized protein</fullName>
    </submittedName>
</protein>
<evidence type="ECO:0000313" key="3">
    <source>
        <dbReference type="Proteomes" id="UP000184693"/>
    </source>
</evidence>
<evidence type="ECO:0000256" key="1">
    <source>
        <dbReference type="SAM" id="Phobius"/>
    </source>
</evidence>
<keyword evidence="1" id="KW-1133">Transmembrane helix</keyword>
<feature type="transmembrane region" description="Helical" evidence="1">
    <location>
        <begin position="127"/>
        <end position="147"/>
    </location>
</feature>
<name>A0A1N6JWR9_9BURK</name>
<keyword evidence="1" id="KW-0472">Membrane</keyword>
<feature type="transmembrane region" description="Helical" evidence="1">
    <location>
        <begin position="214"/>
        <end position="233"/>
    </location>
</feature>
<dbReference type="OrthoDB" id="9819561at2"/>
<reference evidence="2 3" key="1">
    <citation type="submission" date="2016-11" db="EMBL/GenBank/DDBJ databases">
        <authorList>
            <person name="Jaros S."/>
            <person name="Januszkiewicz K."/>
            <person name="Wedrychowicz H."/>
        </authorList>
    </citation>
    <scope>NUCLEOTIDE SEQUENCE [LARGE SCALE GENOMIC DNA]</scope>
    <source>
        <strain evidence="2 3">GAS86</strain>
    </source>
</reference>
<feature type="transmembrane region" description="Helical" evidence="1">
    <location>
        <begin position="12"/>
        <end position="32"/>
    </location>
</feature>
<dbReference type="EMBL" id="FSRM01000002">
    <property type="protein sequence ID" value="SIO48784.1"/>
    <property type="molecule type" value="Genomic_DNA"/>
</dbReference>
<feature type="transmembrane region" description="Helical" evidence="1">
    <location>
        <begin position="93"/>
        <end position="115"/>
    </location>
</feature>
<dbReference type="RefSeq" id="WP_074267291.1">
    <property type="nucleotide sequence ID" value="NZ_FSRM01000002.1"/>
</dbReference>
<accession>A0A1N6JWR9</accession>
<sequence length="506" mass="54029">MWLHILKKDLRLHWPYVAAVLALKIAAVWIILHMGIFGEPLELVLLHTFSDLAFAVVAGFAIIVVVQSDPIVSNNDDWLIRPIRRSDLALDKIAFAALVTFLPTFVFDLGVGLIHGLDTQPAISASAYTALVIFIGVGLPALAVGTITASWSQAAGIVFAIFLIWIAGFIVTDGGMVDLDNWPVQLALMAILVIASALILGLQYSRRNTTTSRGVLAVATICAITVMFTPRIAGRLILRFTDYGKVTTGGPIRLSFDDQSKAEVIGKAQQLGDPVIYVPLKVVVDPNRIVTINRVILSIASNDGKPLYSGIISVASGYPPHQVSNLLGDTFDGTSNDRTSNYQAVNLPSDVFAKYKNTLGRLTLTYLLNSYAPVATVKAALPFGAPQKVAGFGVCETRLNPANDQVVDLYCFPATNSSKCIAASALDPAGASIDAPQTRCRATSTQWGLNTAALTDPGQFVVQLPAADGAGIRPLTLTSYRAAGRFIQTVVLPQVRLTDLTRSAGS</sequence>
<gene>
    <name evidence="2" type="ORF">SAMN05444168_5296</name>
</gene>
<feature type="transmembrane region" description="Helical" evidence="1">
    <location>
        <begin position="184"/>
        <end position="202"/>
    </location>
</feature>
<organism evidence="2 3">
    <name type="scientific">Paraburkholderia phenazinium</name>
    <dbReference type="NCBI Taxonomy" id="60549"/>
    <lineage>
        <taxon>Bacteria</taxon>
        <taxon>Pseudomonadati</taxon>
        <taxon>Pseudomonadota</taxon>
        <taxon>Betaproteobacteria</taxon>
        <taxon>Burkholderiales</taxon>
        <taxon>Burkholderiaceae</taxon>
        <taxon>Paraburkholderia</taxon>
    </lineage>
</organism>
<feature type="transmembrane region" description="Helical" evidence="1">
    <location>
        <begin position="154"/>
        <end position="172"/>
    </location>
</feature>